<dbReference type="Proteomes" id="UP001273935">
    <property type="component" value="Unassembled WGS sequence"/>
</dbReference>
<protein>
    <submittedName>
        <fullName evidence="1">Type VI secretion system tube protein Hcp</fullName>
    </submittedName>
</protein>
<dbReference type="RefSeq" id="WP_317234938.1">
    <property type="nucleotide sequence ID" value="NZ_JAWJUL010000591.1"/>
</dbReference>
<dbReference type="Pfam" id="PF05638">
    <property type="entry name" value="T6SS_HCP"/>
    <property type="match status" value="1"/>
</dbReference>
<dbReference type="Gene3D" id="2.30.110.20">
    <property type="entry name" value="Hcp1-like"/>
    <property type="match status" value="1"/>
</dbReference>
<reference evidence="1 2" key="1">
    <citation type="submission" date="2023-10" db="EMBL/GenBank/DDBJ databases">
        <title>Pseudomonas otitidis isolated from a paediatric patient with cystic fibrosis in Chile.</title>
        <authorList>
            <person name="Amsteins-Romero L."/>
            <person name="Opazo-Capurro A."/>
            <person name="Matus-Kohler M."/>
            <person name="Gonzalez-Rocha G."/>
        </authorList>
    </citation>
    <scope>NUCLEOTIDE SEQUENCE [LARGE SCALE GENOMIC DNA]</scope>
    <source>
        <strain evidence="1 2">P-714</strain>
    </source>
</reference>
<dbReference type="SUPFAM" id="SSF141452">
    <property type="entry name" value="Hcp1-like"/>
    <property type="match status" value="1"/>
</dbReference>
<proteinExistence type="predicted"/>
<dbReference type="InterPro" id="IPR036624">
    <property type="entry name" value="Hcp1-lik_sf"/>
</dbReference>
<comment type="caution">
    <text evidence="1">The sequence shown here is derived from an EMBL/GenBank/DDBJ whole genome shotgun (WGS) entry which is preliminary data.</text>
</comment>
<evidence type="ECO:0000313" key="2">
    <source>
        <dbReference type="Proteomes" id="UP001273935"/>
    </source>
</evidence>
<sequence>MVFEVQDLVAQHGLLGRGRSGRGGGAGKVSVQDLSLTKYIDKSSPNLMMACSNGKHFPE</sequence>
<evidence type="ECO:0000313" key="1">
    <source>
        <dbReference type="EMBL" id="MDV3444034.1"/>
    </source>
</evidence>
<keyword evidence="2" id="KW-1185">Reference proteome</keyword>
<accession>A0ABU3Y1K0</accession>
<organism evidence="1 2">
    <name type="scientific">Metapseudomonas otitidis</name>
    <dbReference type="NCBI Taxonomy" id="319939"/>
    <lineage>
        <taxon>Bacteria</taxon>
        <taxon>Pseudomonadati</taxon>
        <taxon>Pseudomonadota</taxon>
        <taxon>Gammaproteobacteria</taxon>
        <taxon>Pseudomonadales</taxon>
        <taxon>Pseudomonadaceae</taxon>
        <taxon>Metapseudomonas</taxon>
    </lineage>
</organism>
<dbReference type="InterPro" id="IPR008514">
    <property type="entry name" value="T6SS_Hcp"/>
</dbReference>
<feature type="non-terminal residue" evidence="1">
    <location>
        <position position="59"/>
    </location>
</feature>
<gene>
    <name evidence="1" type="ORF">R0G64_32460</name>
</gene>
<dbReference type="EMBL" id="JAWJUL010000591">
    <property type="protein sequence ID" value="MDV3444034.1"/>
    <property type="molecule type" value="Genomic_DNA"/>
</dbReference>
<name>A0ABU3Y1K0_9GAMM</name>